<protein>
    <recommendedName>
        <fullName evidence="1">DUF5753 domain-containing protein</fullName>
    </recommendedName>
</protein>
<comment type="caution">
    <text evidence="2">The sequence shown here is derived from an EMBL/GenBank/DDBJ whole genome shotgun (WGS) entry which is preliminary data.</text>
</comment>
<dbReference type="Pfam" id="PF19054">
    <property type="entry name" value="DUF5753"/>
    <property type="match status" value="1"/>
</dbReference>
<reference evidence="2 3" key="1">
    <citation type="submission" date="2019-03" db="EMBL/GenBank/DDBJ databases">
        <title>Genomic Encyclopedia of Archaeal and Bacterial Type Strains, Phase II (KMG-II): from individual species to whole genera.</title>
        <authorList>
            <person name="Goeker M."/>
        </authorList>
    </citation>
    <scope>NUCLEOTIDE SEQUENCE [LARGE SCALE GENOMIC DNA]</scope>
    <source>
        <strain evidence="2 3">DSM 45499</strain>
    </source>
</reference>
<accession>A0A4R7VXX0</accession>
<sequence>MARLRRQQVLTKADYTAFISESALRTRWGGVEAWREQLDRLIHSDEIGRRIRIIPEDQTDFALLHSWLWMSFAHTPPVVHVELKTGATFVHEAEQYTELLGRLDHVGIPRSGTRTLIRRLIERA</sequence>
<dbReference type="AlphaFoldDB" id="A0A4R7VXX0"/>
<dbReference type="Proteomes" id="UP000294927">
    <property type="component" value="Unassembled WGS sequence"/>
</dbReference>
<evidence type="ECO:0000259" key="1">
    <source>
        <dbReference type="Pfam" id="PF19054"/>
    </source>
</evidence>
<dbReference type="EMBL" id="SOCP01000003">
    <property type="protein sequence ID" value="TDV54904.1"/>
    <property type="molecule type" value="Genomic_DNA"/>
</dbReference>
<feature type="domain" description="DUF5753" evidence="1">
    <location>
        <begin position="2"/>
        <end position="119"/>
    </location>
</feature>
<evidence type="ECO:0000313" key="2">
    <source>
        <dbReference type="EMBL" id="TDV54904.1"/>
    </source>
</evidence>
<name>A0A4R7VXX0_9PSEU</name>
<evidence type="ECO:0000313" key="3">
    <source>
        <dbReference type="Proteomes" id="UP000294927"/>
    </source>
</evidence>
<organism evidence="2 3">
    <name type="scientific">Actinophytocola oryzae</name>
    <dbReference type="NCBI Taxonomy" id="502181"/>
    <lineage>
        <taxon>Bacteria</taxon>
        <taxon>Bacillati</taxon>
        <taxon>Actinomycetota</taxon>
        <taxon>Actinomycetes</taxon>
        <taxon>Pseudonocardiales</taxon>
        <taxon>Pseudonocardiaceae</taxon>
    </lineage>
</organism>
<gene>
    <name evidence="2" type="ORF">CLV71_103145</name>
</gene>
<dbReference type="InterPro" id="IPR043917">
    <property type="entry name" value="DUF5753"/>
</dbReference>
<keyword evidence="3" id="KW-1185">Reference proteome</keyword>
<proteinExistence type="predicted"/>